<organism evidence="6">
    <name type="scientific">Streptomyces sp. NBC_00119</name>
    <dbReference type="NCBI Taxonomy" id="2975659"/>
    <lineage>
        <taxon>Bacteria</taxon>
        <taxon>Bacillati</taxon>
        <taxon>Actinomycetota</taxon>
        <taxon>Actinomycetes</taxon>
        <taxon>Kitasatosporales</taxon>
        <taxon>Streptomycetaceae</taxon>
        <taxon>Streptomyces</taxon>
    </lineage>
</organism>
<keyword evidence="2 6" id="KW-0436">Ligase</keyword>
<dbReference type="Gene3D" id="3.30.590.20">
    <property type="match status" value="1"/>
</dbReference>
<dbReference type="EC" id="6.3.2.2" evidence="1"/>
<dbReference type="PANTHER" id="PTHR34378:SF1">
    <property type="entry name" value="GLUTAMATE--CYSTEINE LIGASE, CHLOROPLASTIC"/>
    <property type="match status" value="1"/>
</dbReference>
<evidence type="ECO:0000256" key="5">
    <source>
        <dbReference type="ARBA" id="ARBA00048819"/>
    </source>
</evidence>
<keyword evidence="4" id="KW-0067">ATP-binding</keyword>
<dbReference type="AlphaFoldDB" id="A0AAU1U0F4"/>
<dbReference type="Pfam" id="PF04107">
    <property type="entry name" value="GCS2"/>
    <property type="match status" value="1"/>
</dbReference>
<sequence length="215" mass="23808">MSLGEDEAEAHVYEAGFNRKPSAQVGVEMEWLIVDPRDARQHIPADCTSQICESLQASNALPGGSKVTREPGGQIELSSQPCRTLAECVEALAADLDRLREATSDAGVALLGRGLDPYREPPRLLDQPRYRAMEAFFDRGGPWGRIMMRRSASLQFNLDCGDDTHGTSGYKFRWELAHRLGPVLVAAFAKYRLTATRAGHPQAFHLLHRRRLAAP</sequence>
<protein>
    <recommendedName>
        <fullName evidence="1">glutamate--cysteine ligase</fullName>
        <ecNumber evidence="1">6.3.2.2</ecNumber>
    </recommendedName>
</protein>
<dbReference type="InterPro" id="IPR035434">
    <property type="entry name" value="GCL_bact_plant"/>
</dbReference>
<dbReference type="InterPro" id="IPR006336">
    <property type="entry name" value="GCS2"/>
</dbReference>
<gene>
    <name evidence="6" type="ORF">OHU69_01590</name>
</gene>
<dbReference type="InterPro" id="IPR014746">
    <property type="entry name" value="Gln_synth/guanido_kin_cat_dom"/>
</dbReference>
<dbReference type="EMBL" id="CP108195">
    <property type="protein sequence ID" value="WTS09916.1"/>
    <property type="molecule type" value="Genomic_DNA"/>
</dbReference>
<proteinExistence type="predicted"/>
<name>A0AAU1U0F4_9ACTN</name>
<evidence type="ECO:0000256" key="1">
    <source>
        <dbReference type="ARBA" id="ARBA00012220"/>
    </source>
</evidence>
<accession>A0AAU1U0F4</accession>
<evidence type="ECO:0000313" key="6">
    <source>
        <dbReference type="EMBL" id="WTS09916.1"/>
    </source>
</evidence>
<keyword evidence="3" id="KW-0547">Nucleotide-binding</keyword>
<evidence type="ECO:0000256" key="3">
    <source>
        <dbReference type="ARBA" id="ARBA00022741"/>
    </source>
</evidence>
<reference evidence="6" key="1">
    <citation type="submission" date="2022-10" db="EMBL/GenBank/DDBJ databases">
        <title>The complete genomes of actinobacterial strains from the NBC collection.</title>
        <authorList>
            <person name="Joergensen T.S."/>
            <person name="Alvarez Arevalo M."/>
            <person name="Sterndorff E.B."/>
            <person name="Faurdal D."/>
            <person name="Vuksanovic O."/>
            <person name="Mourched A.-S."/>
            <person name="Charusanti P."/>
            <person name="Shaw S."/>
            <person name="Blin K."/>
            <person name="Weber T."/>
        </authorList>
    </citation>
    <scope>NUCLEOTIDE SEQUENCE</scope>
    <source>
        <strain evidence="6">NBC_00119</strain>
    </source>
</reference>
<dbReference type="PANTHER" id="PTHR34378">
    <property type="entry name" value="GLUTAMATE--CYSTEINE LIGASE, CHLOROPLASTIC"/>
    <property type="match status" value="1"/>
</dbReference>
<dbReference type="GO" id="GO:0004357">
    <property type="term" value="F:glutamate-cysteine ligase activity"/>
    <property type="evidence" value="ECO:0007669"/>
    <property type="project" value="UniProtKB-EC"/>
</dbReference>
<comment type="catalytic activity">
    <reaction evidence="5">
        <text>L-cysteine + L-glutamate + ATP = gamma-L-glutamyl-L-cysteine + ADP + phosphate + H(+)</text>
        <dbReference type="Rhea" id="RHEA:13285"/>
        <dbReference type="ChEBI" id="CHEBI:15378"/>
        <dbReference type="ChEBI" id="CHEBI:29985"/>
        <dbReference type="ChEBI" id="CHEBI:30616"/>
        <dbReference type="ChEBI" id="CHEBI:35235"/>
        <dbReference type="ChEBI" id="CHEBI:43474"/>
        <dbReference type="ChEBI" id="CHEBI:58173"/>
        <dbReference type="ChEBI" id="CHEBI:456216"/>
        <dbReference type="EC" id="6.3.2.2"/>
    </reaction>
</comment>
<dbReference type="GO" id="GO:0006750">
    <property type="term" value="P:glutathione biosynthetic process"/>
    <property type="evidence" value="ECO:0007669"/>
    <property type="project" value="InterPro"/>
</dbReference>
<evidence type="ECO:0000256" key="2">
    <source>
        <dbReference type="ARBA" id="ARBA00022598"/>
    </source>
</evidence>
<dbReference type="SUPFAM" id="SSF55931">
    <property type="entry name" value="Glutamine synthetase/guanido kinase"/>
    <property type="match status" value="1"/>
</dbReference>
<evidence type="ECO:0000256" key="4">
    <source>
        <dbReference type="ARBA" id="ARBA00022840"/>
    </source>
</evidence>
<dbReference type="GO" id="GO:0005524">
    <property type="term" value="F:ATP binding"/>
    <property type="evidence" value="ECO:0007669"/>
    <property type="project" value="UniProtKB-KW"/>
</dbReference>